<proteinExistence type="predicted"/>
<dbReference type="Proteomes" id="UP000004884">
    <property type="component" value="Unassembled WGS sequence"/>
</dbReference>
<feature type="transmembrane region" description="Helical" evidence="1">
    <location>
        <begin position="6"/>
        <end position="30"/>
    </location>
</feature>
<evidence type="ECO:0000313" key="3">
    <source>
        <dbReference type="Proteomes" id="UP000004884"/>
    </source>
</evidence>
<keyword evidence="1" id="KW-0812">Transmembrane</keyword>
<protein>
    <submittedName>
        <fullName evidence="2">Uncharacterized protein</fullName>
    </submittedName>
</protein>
<dbReference type="AlphaFoldDB" id="I4LSA6"/>
<keyword evidence="1" id="KW-1133">Transmembrane helix</keyword>
<keyword evidence="1" id="KW-0472">Membrane</keyword>
<evidence type="ECO:0000313" key="2">
    <source>
        <dbReference type="EMBL" id="EIK79846.1"/>
    </source>
</evidence>
<dbReference type="EMBL" id="ADER01000028">
    <property type="protein sequence ID" value="EIK79846.1"/>
    <property type="molecule type" value="Genomic_DNA"/>
</dbReference>
<reference evidence="2 3" key="1">
    <citation type="journal article" date="2012" name="J. Bacteriol.">
        <title>Comparative Genomic Analyses of 17 Clinical Isolates of Gardnerella vaginalis Provide Evidence of Multiple Genetically Isolated Clades Consistent with Subspeciation into Genovars.</title>
        <authorList>
            <person name="Ahmed A."/>
            <person name="Earl J."/>
            <person name="Retchless A."/>
            <person name="Hillier S."/>
            <person name="Rabe L."/>
            <person name="Cherpes T."/>
            <person name="Powell E."/>
            <person name="Janto B."/>
            <person name="Eutsey R."/>
            <person name="Hiller N.L."/>
            <person name="Boissy R."/>
            <person name="Dahlgreen M."/>
            <person name="Hall B."/>
            <person name="Costerton J."/>
            <person name="Post J.C."/>
            <person name="Hu F."/>
            <person name="Ehrlich G."/>
        </authorList>
    </citation>
    <scope>NUCLEOTIDE SEQUENCE [LARGE SCALE GENOMIC DNA]</scope>
    <source>
        <strain evidence="2 3">1400E</strain>
    </source>
</reference>
<comment type="caution">
    <text evidence="2">The sequence shown here is derived from an EMBL/GenBank/DDBJ whole genome shotgun (WGS) entry which is preliminary data.</text>
</comment>
<evidence type="ECO:0000256" key="1">
    <source>
        <dbReference type="SAM" id="Phobius"/>
    </source>
</evidence>
<organism evidence="2 3">
    <name type="scientific">Gardnerella vaginalis 1400E</name>
    <dbReference type="NCBI Taxonomy" id="698956"/>
    <lineage>
        <taxon>Bacteria</taxon>
        <taxon>Bacillati</taxon>
        <taxon>Actinomycetota</taxon>
        <taxon>Actinomycetes</taxon>
        <taxon>Bifidobacteriales</taxon>
        <taxon>Bifidobacteriaceae</taxon>
        <taxon>Gardnerella</taxon>
    </lineage>
</organism>
<gene>
    <name evidence="2" type="ORF">CGSMWGv1400E_05963</name>
</gene>
<accession>I4LSA6</accession>
<name>I4LSA6_GARVA</name>
<sequence>MEIVIAVFISVFIGVLLLDFTVKKLVSLYVDIKHILNRN</sequence>